<reference evidence="8 9" key="1">
    <citation type="submission" date="2016-01" db="EMBL/GenBank/DDBJ databases">
        <title>Complete genome and mega plasmid sequence of Sphingomonas panacis DCY99 elicits systemic resistance in rice to Xanthomonas oryzae.</title>
        <authorList>
            <person name="Kim Y.J."/>
            <person name="Yang D.C."/>
            <person name="Sing P."/>
        </authorList>
    </citation>
    <scope>NUCLEOTIDE SEQUENCE [LARGE SCALE GENOMIC DNA]</scope>
    <source>
        <strain evidence="8 9">DCY99</strain>
    </source>
</reference>
<protein>
    <submittedName>
        <fullName evidence="8">Peptidase</fullName>
    </submittedName>
</protein>
<accession>A0A1B3ZBZ2</accession>
<dbReference type="EMBL" id="CP014168">
    <property type="protein sequence ID" value="AOH84951.1"/>
    <property type="molecule type" value="Genomic_DNA"/>
</dbReference>
<evidence type="ECO:0000256" key="2">
    <source>
        <dbReference type="ARBA" id="ARBA00022475"/>
    </source>
</evidence>
<keyword evidence="5 6" id="KW-0472">Membrane</keyword>
<dbReference type="GO" id="GO:0004190">
    <property type="term" value="F:aspartic-type endopeptidase activity"/>
    <property type="evidence" value="ECO:0007669"/>
    <property type="project" value="InterPro"/>
</dbReference>
<dbReference type="PANTHER" id="PTHR36506:SF1">
    <property type="entry name" value="PREFLAGELLIN PEPTIDASE"/>
    <property type="match status" value="1"/>
</dbReference>
<feature type="transmembrane region" description="Helical" evidence="6">
    <location>
        <begin position="100"/>
        <end position="121"/>
    </location>
</feature>
<evidence type="ECO:0000256" key="4">
    <source>
        <dbReference type="ARBA" id="ARBA00022989"/>
    </source>
</evidence>
<dbReference type="Pfam" id="PF01478">
    <property type="entry name" value="Peptidase_A24"/>
    <property type="match status" value="1"/>
</dbReference>
<proteinExistence type="predicted"/>
<evidence type="ECO:0000256" key="1">
    <source>
        <dbReference type="ARBA" id="ARBA00004651"/>
    </source>
</evidence>
<dbReference type="AlphaFoldDB" id="A0A1B3ZBZ2"/>
<evidence type="ECO:0000256" key="3">
    <source>
        <dbReference type="ARBA" id="ARBA00022692"/>
    </source>
</evidence>
<dbReference type="GO" id="GO:0005886">
    <property type="term" value="C:plasma membrane"/>
    <property type="evidence" value="ECO:0007669"/>
    <property type="project" value="UniProtKB-SubCell"/>
</dbReference>
<evidence type="ECO:0000256" key="5">
    <source>
        <dbReference type="ARBA" id="ARBA00023136"/>
    </source>
</evidence>
<gene>
    <name evidence="8" type="ORF">AWL63_14280</name>
</gene>
<feature type="transmembrane region" description="Helical" evidence="6">
    <location>
        <begin position="60"/>
        <end position="80"/>
    </location>
</feature>
<feature type="transmembrane region" description="Helical" evidence="6">
    <location>
        <begin position="133"/>
        <end position="151"/>
    </location>
</feature>
<dbReference type="Gene3D" id="1.20.120.1220">
    <property type="match status" value="1"/>
</dbReference>
<keyword evidence="3 6" id="KW-0812">Transmembrane</keyword>
<comment type="subcellular location">
    <subcellularLocation>
        <location evidence="1">Cell membrane</location>
        <topology evidence="1">Multi-pass membrane protein</topology>
    </subcellularLocation>
</comment>
<dbReference type="PANTHER" id="PTHR36506">
    <property type="entry name" value="PREFLAGELLIN PEPTIDASE"/>
    <property type="match status" value="1"/>
</dbReference>
<dbReference type="STRING" id="1560345.AWL63_14280"/>
<evidence type="ECO:0000256" key="6">
    <source>
        <dbReference type="SAM" id="Phobius"/>
    </source>
</evidence>
<evidence type="ECO:0000313" key="9">
    <source>
        <dbReference type="Proteomes" id="UP000094256"/>
    </source>
</evidence>
<dbReference type="Proteomes" id="UP000094256">
    <property type="component" value="Chromosome"/>
</dbReference>
<dbReference type="OrthoDB" id="5329005at2"/>
<evidence type="ECO:0000259" key="7">
    <source>
        <dbReference type="Pfam" id="PF01478"/>
    </source>
</evidence>
<feature type="domain" description="Prepilin type IV endopeptidase peptidase" evidence="7">
    <location>
        <begin position="13"/>
        <end position="117"/>
    </location>
</feature>
<keyword evidence="9" id="KW-1185">Reference proteome</keyword>
<keyword evidence="2" id="KW-1003">Cell membrane</keyword>
<dbReference type="RefSeq" id="WP_069205501.1">
    <property type="nucleotide sequence ID" value="NZ_CP014168.1"/>
</dbReference>
<dbReference type="KEGG" id="span:AWL63_14280"/>
<dbReference type="InterPro" id="IPR052218">
    <property type="entry name" value="Preflagellin_Peptidase"/>
</dbReference>
<name>A0A1B3ZBZ2_9SPHN</name>
<keyword evidence="4 6" id="KW-1133">Transmembrane helix</keyword>
<evidence type="ECO:0000313" key="8">
    <source>
        <dbReference type="EMBL" id="AOH84951.1"/>
    </source>
</evidence>
<organism evidence="8 9">
    <name type="scientific">Sphingomonas panacis</name>
    <dbReference type="NCBI Taxonomy" id="1560345"/>
    <lineage>
        <taxon>Bacteria</taxon>
        <taxon>Pseudomonadati</taxon>
        <taxon>Pseudomonadota</taxon>
        <taxon>Alphaproteobacteria</taxon>
        <taxon>Sphingomonadales</taxon>
        <taxon>Sphingomonadaceae</taxon>
        <taxon>Sphingomonas</taxon>
    </lineage>
</organism>
<dbReference type="InterPro" id="IPR000045">
    <property type="entry name" value="Prepilin_IV_endopep_pep"/>
</dbReference>
<sequence>MGGTVFVTLLSSALALLLVWAGIEDARRREIADWKNIAIALLAPLWWWASGMTPWPDMALQIGVAAIVFGVFCFVFARGWMGGGDVKIIGALALWFPLQLLVWMLLVMSIAGGVLTIVMLFDRARDPAKPIEVPYGVAIAFAALLAMRELHFNHPSIFA</sequence>